<evidence type="ECO:0000256" key="2">
    <source>
        <dbReference type="ARBA" id="ARBA00022729"/>
    </source>
</evidence>
<evidence type="ECO:0000313" key="4">
    <source>
        <dbReference type="Proteomes" id="UP001557484"/>
    </source>
</evidence>
<dbReference type="InterPro" id="IPR006059">
    <property type="entry name" value="SBP"/>
</dbReference>
<dbReference type="InterPro" id="IPR026045">
    <property type="entry name" value="Ferric-bd"/>
</dbReference>
<evidence type="ECO:0000313" key="3">
    <source>
        <dbReference type="EMBL" id="MEX1664601.1"/>
    </source>
</evidence>
<evidence type="ECO:0000256" key="1">
    <source>
        <dbReference type="ARBA" id="ARBA00008520"/>
    </source>
</evidence>
<dbReference type="PANTHER" id="PTHR30006">
    <property type="entry name" value="THIAMINE-BINDING PERIPLASMIC PROTEIN-RELATED"/>
    <property type="match status" value="1"/>
</dbReference>
<dbReference type="Gene3D" id="3.40.190.10">
    <property type="entry name" value="Periplasmic binding protein-like II"/>
    <property type="match status" value="2"/>
</dbReference>
<gene>
    <name evidence="3" type="ORF">AB4875_03820</name>
</gene>
<name>A0ABV3TSX3_9GAMM</name>
<sequence>MMQKITLIFLATLVLLACGRSEPPEAKSPELVIYSSRIEQLIKPIFDDFTKETGIVIRYVTDEAGPLLARLKAEGENSPADMLITVDAGNLWHAAEMGVLQPIHSEVLAQNIPPALRDEQGRWYGVSIRARTIVYATDRVSPDDLAGYEDLASPEWSGRLCLRTSKKVYNQSLVASMIVALGAEKAEQVVNGWVSNLAVAPFANDNKVVEAIDAGQCDVGLVNTYYLARMLIDKPDLPIGLFWANQSGQGAAGRGVHVNISGAGITKASKHKENAQRLLEWLSGPAAQYDFANLNQEYPVNDKTAAAELIEQWGSFRGDTMPLSEVGRLQGDAIRLMDRAGYR</sequence>
<dbReference type="Pfam" id="PF01547">
    <property type="entry name" value="SBP_bac_1"/>
    <property type="match status" value="1"/>
</dbReference>
<proteinExistence type="inferred from homology"/>
<accession>A0ABV3TSX3</accession>
<dbReference type="Proteomes" id="UP001557484">
    <property type="component" value="Unassembled WGS sequence"/>
</dbReference>
<dbReference type="PIRSF" id="PIRSF002825">
    <property type="entry name" value="CfbpA"/>
    <property type="match status" value="1"/>
</dbReference>
<reference evidence="3 4" key="1">
    <citation type="journal article" date="2011" name="Int. J. Syst. Evol. Microbiol.">
        <title>Zhongshania antarctica gen. nov., sp. nov. and Zhongshania guokunii sp. nov., gammaproteobacteria respectively isolated from coastal attached (fast) ice and surface seawater of the Antarctic.</title>
        <authorList>
            <person name="Li H.J."/>
            <person name="Zhang X.Y."/>
            <person name="Chen C.X."/>
            <person name="Zhang Y.J."/>
            <person name="Gao Z.M."/>
            <person name="Yu Y."/>
            <person name="Chen X.L."/>
            <person name="Chen B."/>
            <person name="Zhang Y.Z."/>
        </authorList>
    </citation>
    <scope>NUCLEOTIDE SEQUENCE [LARGE SCALE GENOMIC DNA]</scope>
    <source>
        <strain evidence="3 4">R06B22</strain>
    </source>
</reference>
<comment type="similarity">
    <text evidence="1">Belongs to the bacterial solute-binding protein 1 family.</text>
</comment>
<dbReference type="SUPFAM" id="SSF53850">
    <property type="entry name" value="Periplasmic binding protein-like II"/>
    <property type="match status" value="1"/>
</dbReference>
<keyword evidence="2" id="KW-0732">Signal</keyword>
<protein>
    <submittedName>
        <fullName evidence="3">Extracellular solute-binding protein</fullName>
    </submittedName>
</protein>
<keyword evidence="4" id="KW-1185">Reference proteome</keyword>
<dbReference type="PROSITE" id="PS51257">
    <property type="entry name" value="PROKAR_LIPOPROTEIN"/>
    <property type="match status" value="1"/>
</dbReference>
<comment type="caution">
    <text evidence="3">The sequence shown here is derived from an EMBL/GenBank/DDBJ whole genome shotgun (WGS) entry which is preliminary data.</text>
</comment>
<dbReference type="RefSeq" id="WP_368374723.1">
    <property type="nucleotide sequence ID" value="NZ_JBFRYB010000001.1"/>
</dbReference>
<organism evidence="3 4">
    <name type="scientific">Zhongshania arctica</name>
    <dbReference type="NCBI Taxonomy" id="3238302"/>
    <lineage>
        <taxon>Bacteria</taxon>
        <taxon>Pseudomonadati</taxon>
        <taxon>Pseudomonadota</taxon>
        <taxon>Gammaproteobacteria</taxon>
        <taxon>Cellvibrionales</taxon>
        <taxon>Spongiibacteraceae</taxon>
        <taxon>Zhongshania</taxon>
    </lineage>
</organism>
<dbReference type="EMBL" id="JBFRYB010000001">
    <property type="protein sequence ID" value="MEX1664601.1"/>
    <property type="molecule type" value="Genomic_DNA"/>
</dbReference>
<dbReference type="PANTHER" id="PTHR30006:SF15">
    <property type="entry name" value="IRON-UTILIZATION PERIPLASMIC PROTEIN"/>
    <property type="match status" value="1"/>
</dbReference>